<dbReference type="VEuPathDB" id="FungiDB:CPUR_08290"/>
<dbReference type="Proteomes" id="UP000016801">
    <property type="component" value="Unassembled WGS sequence"/>
</dbReference>
<accession>M1WG93</accession>
<proteinExistence type="predicted"/>
<organism evidence="1 2">
    <name type="scientific">Claviceps purpurea (strain 20.1)</name>
    <name type="common">Ergot fungus</name>
    <name type="synonym">Sphacelia segetum</name>
    <dbReference type="NCBI Taxonomy" id="1111077"/>
    <lineage>
        <taxon>Eukaryota</taxon>
        <taxon>Fungi</taxon>
        <taxon>Dikarya</taxon>
        <taxon>Ascomycota</taxon>
        <taxon>Pezizomycotina</taxon>
        <taxon>Sordariomycetes</taxon>
        <taxon>Hypocreomycetidae</taxon>
        <taxon>Hypocreales</taxon>
        <taxon>Clavicipitaceae</taxon>
        <taxon>Claviceps</taxon>
    </lineage>
</organism>
<protein>
    <submittedName>
        <fullName evidence="1">Uncharacterized protein</fullName>
    </submittedName>
</protein>
<name>M1WG93_CLAP2</name>
<sequence>MIRDIEGNDDDDDIVLVDNYRQKAQLFRAMNNKAIVQAEKYRDTKTSRFFG</sequence>
<dbReference type="AlphaFoldDB" id="M1WG93"/>
<dbReference type="EMBL" id="CAGA01000085">
    <property type="protein sequence ID" value="CCE34358.1"/>
    <property type="molecule type" value="Genomic_DNA"/>
</dbReference>
<keyword evidence="2" id="KW-1185">Reference proteome</keyword>
<evidence type="ECO:0000313" key="2">
    <source>
        <dbReference type="Proteomes" id="UP000016801"/>
    </source>
</evidence>
<dbReference type="HOGENOM" id="CLU_3106185_0_0_1"/>
<evidence type="ECO:0000313" key="1">
    <source>
        <dbReference type="EMBL" id="CCE34358.1"/>
    </source>
</evidence>
<reference evidence="1 2" key="1">
    <citation type="journal article" date="2013" name="PLoS Genet.">
        <title>Plant-symbiotic fungi as chemical engineers: Multi-genome analysis of the Clavicipitaceae reveals dynamics of alkaloid loci.</title>
        <authorList>
            <person name="Schardl C.L."/>
            <person name="Young C.A."/>
            <person name="Hesse U."/>
            <person name="Amyotte S.G."/>
            <person name="Andreeva K."/>
            <person name="Calie P.J."/>
            <person name="Fleetwood D.J."/>
            <person name="Haws D.C."/>
            <person name="Moore N."/>
            <person name="Oeser B."/>
            <person name="Panaccione D.G."/>
            <person name="Schweri K.K."/>
            <person name="Voisey C.R."/>
            <person name="Farman M.L."/>
            <person name="Jaromczyk J.W."/>
            <person name="Roe B.A."/>
            <person name="O'Sullivan D.M."/>
            <person name="Scott B."/>
            <person name="Tudzynski P."/>
            <person name="An Z."/>
            <person name="Arnaoudova E.G."/>
            <person name="Bullock C.T."/>
            <person name="Charlton N.D."/>
            <person name="Chen L."/>
            <person name="Cox M."/>
            <person name="Dinkins R.D."/>
            <person name="Florea S."/>
            <person name="Glenn A.E."/>
            <person name="Gordon A."/>
            <person name="Gueldener U."/>
            <person name="Harris D.R."/>
            <person name="Hollin W."/>
            <person name="Jaromczyk J."/>
            <person name="Johnson R.D."/>
            <person name="Khan A.K."/>
            <person name="Leistner E."/>
            <person name="Leuchtmann A."/>
            <person name="Li C."/>
            <person name="Liu J."/>
            <person name="Liu J."/>
            <person name="Liu M."/>
            <person name="Mace W."/>
            <person name="Machado C."/>
            <person name="Nagabhyru P."/>
            <person name="Pan J."/>
            <person name="Schmid J."/>
            <person name="Sugawara K."/>
            <person name="Steiner U."/>
            <person name="Takach J.E."/>
            <person name="Tanaka E."/>
            <person name="Webb J.S."/>
            <person name="Wilson E.V."/>
            <person name="Wiseman J.L."/>
            <person name="Yoshida R."/>
            <person name="Zeng Z."/>
        </authorList>
    </citation>
    <scope>NUCLEOTIDE SEQUENCE [LARGE SCALE GENOMIC DNA]</scope>
    <source>
        <strain evidence="1 2">20.1</strain>
    </source>
</reference>
<gene>
    <name evidence="1" type="ORF">CPUR_08290</name>
</gene>
<comment type="caution">
    <text evidence="1">The sequence shown here is derived from an EMBL/GenBank/DDBJ whole genome shotgun (WGS) entry which is preliminary data.</text>
</comment>